<organism evidence="1">
    <name type="scientific">marine sediment metagenome</name>
    <dbReference type="NCBI Taxonomy" id="412755"/>
    <lineage>
        <taxon>unclassified sequences</taxon>
        <taxon>metagenomes</taxon>
        <taxon>ecological metagenomes</taxon>
    </lineage>
</organism>
<gene>
    <name evidence="1" type="ORF">S01H1_59188</name>
</gene>
<protein>
    <recommendedName>
        <fullName evidence="2">Aldehyde oxidase/xanthine dehydrogenase second molybdopterin binding domain-containing protein</fullName>
    </recommendedName>
</protein>
<comment type="caution">
    <text evidence="1">The sequence shown here is derived from an EMBL/GenBank/DDBJ whole genome shotgun (WGS) entry which is preliminary data.</text>
</comment>
<reference evidence="1" key="1">
    <citation type="journal article" date="2014" name="Front. Microbiol.">
        <title>High frequency of phylogenetically diverse reductive dehalogenase-homologous genes in deep subseafloor sedimentary metagenomes.</title>
        <authorList>
            <person name="Kawai M."/>
            <person name="Futagami T."/>
            <person name="Toyoda A."/>
            <person name="Takaki Y."/>
            <person name="Nishi S."/>
            <person name="Hori S."/>
            <person name="Arai W."/>
            <person name="Tsubouchi T."/>
            <person name="Morono Y."/>
            <person name="Uchiyama I."/>
            <person name="Ito T."/>
            <person name="Fujiyama A."/>
            <person name="Inagaki F."/>
            <person name="Takami H."/>
        </authorList>
    </citation>
    <scope>NUCLEOTIDE SEQUENCE</scope>
    <source>
        <strain evidence="1">Expedition CK06-06</strain>
    </source>
</reference>
<dbReference type="SUPFAM" id="SSF56003">
    <property type="entry name" value="Molybdenum cofactor-binding domain"/>
    <property type="match status" value="1"/>
</dbReference>
<dbReference type="AlphaFoldDB" id="X0W403"/>
<name>X0W403_9ZZZZ</name>
<evidence type="ECO:0008006" key="2">
    <source>
        <dbReference type="Google" id="ProtNLM"/>
    </source>
</evidence>
<proteinExistence type="predicted"/>
<dbReference type="GO" id="GO:0016491">
    <property type="term" value="F:oxidoreductase activity"/>
    <property type="evidence" value="ECO:0007669"/>
    <property type="project" value="InterPro"/>
</dbReference>
<dbReference type="InterPro" id="IPR037165">
    <property type="entry name" value="AldOxase/xan_DH_Mopterin-bd_sf"/>
</dbReference>
<sequence>MVGIAEDIATVTPGLIGPAVYNAIGKWIDDFPITPDKVLRALGKA</sequence>
<accession>X0W403</accession>
<evidence type="ECO:0000313" key="1">
    <source>
        <dbReference type="EMBL" id="GAG25569.1"/>
    </source>
</evidence>
<dbReference type="EMBL" id="BARS01038701">
    <property type="protein sequence ID" value="GAG25569.1"/>
    <property type="molecule type" value="Genomic_DNA"/>
</dbReference>
<dbReference type="Gene3D" id="3.30.365.10">
    <property type="entry name" value="Aldehyde oxidase/xanthine dehydrogenase, molybdopterin binding domain"/>
    <property type="match status" value="1"/>
</dbReference>